<comment type="caution">
    <text evidence="2">The sequence shown here is derived from an EMBL/GenBank/DDBJ whole genome shotgun (WGS) entry which is preliminary data.</text>
</comment>
<evidence type="ECO:0000313" key="2">
    <source>
        <dbReference type="EMBL" id="MDQ0585565.1"/>
    </source>
</evidence>
<evidence type="ECO:0008006" key="4">
    <source>
        <dbReference type="Google" id="ProtNLM"/>
    </source>
</evidence>
<organism evidence="2 3">
    <name type="scientific">Streptomyces rishiriensis</name>
    <dbReference type="NCBI Taxonomy" id="68264"/>
    <lineage>
        <taxon>Bacteria</taxon>
        <taxon>Bacillati</taxon>
        <taxon>Actinomycetota</taxon>
        <taxon>Actinomycetes</taxon>
        <taxon>Kitasatosporales</taxon>
        <taxon>Streptomycetaceae</taxon>
        <taxon>Streptomyces</taxon>
    </lineage>
</organism>
<reference evidence="2 3" key="1">
    <citation type="submission" date="2023-07" db="EMBL/GenBank/DDBJ databases">
        <title>Comparative genomics of wheat-associated soil bacteria to identify genetic determinants of phenazine resistance.</title>
        <authorList>
            <person name="Mouncey N."/>
        </authorList>
    </citation>
    <scope>NUCLEOTIDE SEQUENCE [LARGE SCALE GENOMIC DNA]</scope>
    <source>
        <strain evidence="2 3">B2I6</strain>
    </source>
</reference>
<sequence>MPFEGRAVKTRAGAYGDQWVGTGTARDAEGVERPVLVVADRKVPEPVAAGSDAEEGVDWMERLIRPGGAGSPGARVALRGTRDGAVTPTAAAPGTERDAGFGVPELTGRYS</sequence>
<protein>
    <recommendedName>
        <fullName evidence="4">Transposase</fullName>
    </recommendedName>
</protein>
<keyword evidence="3" id="KW-1185">Reference proteome</keyword>
<evidence type="ECO:0000256" key="1">
    <source>
        <dbReference type="SAM" id="MobiDB-lite"/>
    </source>
</evidence>
<dbReference type="Proteomes" id="UP001230654">
    <property type="component" value="Unassembled WGS sequence"/>
</dbReference>
<proteinExistence type="predicted"/>
<name>A0ABU0P4C2_STRRH</name>
<dbReference type="EMBL" id="JAUSWV010000002">
    <property type="protein sequence ID" value="MDQ0585565.1"/>
    <property type="molecule type" value="Genomic_DNA"/>
</dbReference>
<accession>A0ABU0P4C2</accession>
<feature type="compositionally biased region" description="Low complexity" evidence="1">
    <location>
        <begin position="84"/>
        <end position="94"/>
    </location>
</feature>
<gene>
    <name evidence="2" type="ORF">QF030_007743</name>
</gene>
<feature type="region of interest" description="Disordered" evidence="1">
    <location>
        <begin position="65"/>
        <end position="111"/>
    </location>
</feature>
<dbReference type="RefSeq" id="WP_307167245.1">
    <property type="nucleotide sequence ID" value="NZ_JAUSWV010000002.1"/>
</dbReference>
<evidence type="ECO:0000313" key="3">
    <source>
        <dbReference type="Proteomes" id="UP001230654"/>
    </source>
</evidence>